<feature type="domain" description="KA1" evidence="16">
    <location>
        <begin position="963"/>
        <end position="1012"/>
    </location>
</feature>
<dbReference type="InterPro" id="IPR000719">
    <property type="entry name" value="Prot_kinase_dom"/>
</dbReference>
<dbReference type="CDD" id="cd14077">
    <property type="entry name" value="STKc_Kin1_2"/>
    <property type="match status" value="1"/>
</dbReference>
<evidence type="ECO:0000256" key="8">
    <source>
        <dbReference type="ARBA" id="ARBA00022741"/>
    </source>
</evidence>
<dbReference type="Gene3D" id="1.10.510.10">
    <property type="entry name" value="Transferase(Phosphotransferase) domain 1"/>
    <property type="match status" value="1"/>
</dbReference>
<evidence type="ECO:0000259" key="15">
    <source>
        <dbReference type="PROSITE" id="PS50011"/>
    </source>
</evidence>
<sequence>MSAVQQQQPPHHHHHHHHHQQSHYYQPAMSAQQPQPQPQTPTSAGTVHRSHSTRTTHVRQSASISRTQAPANGRSDNYQHSTRREPDQQHPSRMPPPASYDRRPDHNRQPSNMSDAPSSMAGTPGSVDESGRPSQKPRKTTLQGVTGTWILGKTIGAGSMGKVKIARKSDGSEQCAVKIVPRGGTEKDHSSRAPRDESKEIRTAREAAIMTLLDHPYICGMRDVVRTNNHWYMMLEYVNGGQMLDYIISHGRLKEKQARKFGRQIASALDYCHRNSIVHRDLKIENILISKTGDIKIIDFGLSNLYSPRSLLGTFCGSLYFAAPELLQAKPYLGPEVDVWSFGIVLYVLVCGKVPFDDQSMPALHAKIKRGLVDYPAWLSQDCKSLLSRMLVTDPRQRATLMEIMHHPWLNKGFDGPPKNYLPHRDPITLPLDPNVILAMTGFEFGTPENIQNLMTRVIESDEYQQAARLAMKENAATASVHEKKKGFQFDFYKRRSSTSSKDALSGPSAETLSHPYTDPLSAFHPLLSVYYLVREKQERERRLDLTAAEANTAQAVTGTGAPAHETPDKALQVPVIPVPEMAHTSDTSYEVKGEPSSPSRARPRARTHGDDELVESMKQVNVSNQTTPSTQSTATAGDSGKKESTTISLLRRFSTRRHSRNPDSKPAPTTPVVTVQASGASPAASDIAVPRKSLSVRRNRDSDMGGSQPNQQYLSPEAAQFDAASSGSSKGGAKLSRSTSVSEADHRRRNGLAPPKTGDSHIAPAKIADRPLSLSGRPGSAGKATTSRANFTGHSRRESYSFRRPRREEPTTVPVHVPEETDADMASAGSTDAVGTTPSISHVKPIFLKGLLSVSTTTSKPPAAIRADLMRVLGEMGVEYREIKGGFACTHKPSIDLTSVQDNVPQSPEMLASPPSSHRRKLSFGGNNAISTPMKRRNKAENHNDLSGESMNADPSSQIQSELGGSMILQFEIYIVKVPLMNLYGIQQKKIAGNSWSYKNMITRIISELRL</sequence>
<dbReference type="InterPro" id="IPR011009">
    <property type="entry name" value="Kinase-like_dom_sf"/>
</dbReference>
<dbReference type="GO" id="GO:0005524">
    <property type="term" value="F:ATP binding"/>
    <property type="evidence" value="ECO:0007669"/>
    <property type="project" value="UniProtKB-UniRule"/>
</dbReference>
<evidence type="ECO:0000256" key="2">
    <source>
        <dbReference type="ARBA" id="ARBA00010791"/>
    </source>
</evidence>
<evidence type="ECO:0000313" key="17">
    <source>
        <dbReference type="EMBL" id="KAK6344530.1"/>
    </source>
</evidence>
<comment type="catalytic activity">
    <reaction evidence="11">
        <text>L-threonyl-[protein] + ATP = O-phospho-L-threonyl-[protein] + ADP + H(+)</text>
        <dbReference type="Rhea" id="RHEA:46608"/>
        <dbReference type="Rhea" id="RHEA-COMP:11060"/>
        <dbReference type="Rhea" id="RHEA-COMP:11605"/>
        <dbReference type="ChEBI" id="CHEBI:15378"/>
        <dbReference type="ChEBI" id="CHEBI:30013"/>
        <dbReference type="ChEBI" id="CHEBI:30616"/>
        <dbReference type="ChEBI" id="CHEBI:61977"/>
        <dbReference type="ChEBI" id="CHEBI:456216"/>
        <dbReference type="EC" id="2.7.11.1"/>
    </reaction>
</comment>
<feature type="compositionally biased region" description="Polar residues" evidence="14">
    <location>
        <begin position="60"/>
        <end position="80"/>
    </location>
</feature>
<evidence type="ECO:0000256" key="10">
    <source>
        <dbReference type="ARBA" id="ARBA00022840"/>
    </source>
</evidence>
<feature type="compositionally biased region" description="Basic residues" evidence="14">
    <location>
        <begin position="48"/>
        <end position="57"/>
    </location>
</feature>
<evidence type="ECO:0000256" key="4">
    <source>
        <dbReference type="ARBA" id="ARBA00022490"/>
    </source>
</evidence>
<accession>A0AAV9UQR2</accession>
<dbReference type="PANTHER" id="PTHR24346">
    <property type="entry name" value="MAP/MICROTUBULE AFFINITY-REGULATING KINASE"/>
    <property type="match status" value="1"/>
</dbReference>
<keyword evidence="10 13" id="KW-0067">ATP-binding</keyword>
<feature type="compositionally biased region" description="Polar residues" evidence="14">
    <location>
        <begin position="109"/>
        <end position="121"/>
    </location>
</feature>
<dbReference type="SMART" id="SM00220">
    <property type="entry name" value="S_TKc"/>
    <property type="match status" value="1"/>
</dbReference>
<keyword evidence="7" id="KW-0808">Transferase</keyword>
<dbReference type="Pfam" id="PF00069">
    <property type="entry name" value="Pkinase"/>
    <property type="match status" value="1"/>
</dbReference>
<evidence type="ECO:0000256" key="6">
    <source>
        <dbReference type="ARBA" id="ARBA00022553"/>
    </source>
</evidence>
<evidence type="ECO:0000256" key="7">
    <source>
        <dbReference type="ARBA" id="ARBA00022679"/>
    </source>
</evidence>
<feature type="domain" description="Protein kinase" evidence="15">
    <location>
        <begin position="149"/>
        <end position="410"/>
    </location>
</feature>
<evidence type="ECO:0000259" key="16">
    <source>
        <dbReference type="PROSITE" id="PS50032"/>
    </source>
</evidence>
<comment type="subcellular location">
    <subcellularLocation>
        <location evidence="1">Cytoplasm</location>
    </subcellularLocation>
</comment>
<evidence type="ECO:0000256" key="13">
    <source>
        <dbReference type="PROSITE-ProRule" id="PRU10141"/>
    </source>
</evidence>
<dbReference type="EC" id="2.7.11.1" evidence="3"/>
<evidence type="ECO:0000256" key="5">
    <source>
        <dbReference type="ARBA" id="ARBA00022527"/>
    </source>
</evidence>
<dbReference type="PANTHER" id="PTHR24346:SF82">
    <property type="entry name" value="KP78A-RELATED"/>
    <property type="match status" value="1"/>
</dbReference>
<feature type="region of interest" description="Disordered" evidence="14">
    <location>
        <begin position="499"/>
        <end position="518"/>
    </location>
</feature>
<organism evidence="17 18">
    <name type="scientific">Orbilia brochopaga</name>
    <dbReference type="NCBI Taxonomy" id="3140254"/>
    <lineage>
        <taxon>Eukaryota</taxon>
        <taxon>Fungi</taxon>
        <taxon>Dikarya</taxon>
        <taxon>Ascomycota</taxon>
        <taxon>Pezizomycotina</taxon>
        <taxon>Orbiliomycetes</taxon>
        <taxon>Orbiliales</taxon>
        <taxon>Orbiliaceae</taxon>
        <taxon>Orbilia</taxon>
    </lineage>
</organism>
<feature type="region of interest" description="Disordered" evidence="14">
    <location>
        <begin position="621"/>
        <end position="815"/>
    </location>
</feature>
<dbReference type="InterPro" id="IPR001772">
    <property type="entry name" value="KA1_dom"/>
</dbReference>
<dbReference type="InterPro" id="IPR017441">
    <property type="entry name" value="Protein_kinase_ATP_BS"/>
</dbReference>
<feature type="compositionally biased region" description="Polar residues" evidence="14">
    <location>
        <begin position="706"/>
        <end position="715"/>
    </location>
</feature>
<feature type="compositionally biased region" description="Polar residues" evidence="14">
    <location>
        <begin position="948"/>
        <end position="959"/>
    </location>
</feature>
<dbReference type="GO" id="GO:0000226">
    <property type="term" value="P:microtubule cytoskeleton organization"/>
    <property type="evidence" value="ECO:0007669"/>
    <property type="project" value="TreeGrafter"/>
</dbReference>
<dbReference type="PROSITE" id="PS00108">
    <property type="entry name" value="PROTEIN_KINASE_ST"/>
    <property type="match status" value="1"/>
</dbReference>
<feature type="compositionally biased region" description="Basic and acidic residues" evidence="14">
    <location>
        <begin position="184"/>
        <end position="199"/>
    </location>
</feature>
<protein>
    <recommendedName>
        <fullName evidence="3">non-specific serine/threonine protein kinase</fullName>
        <ecNumber evidence="3">2.7.11.1</ecNumber>
    </recommendedName>
</protein>
<dbReference type="PROSITE" id="PS50011">
    <property type="entry name" value="PROTEIN_KINASE_DOM"/>
    <property type="match status" value="1"/>
</dbReference>
<evidence type="ECO:0000256" key="9">
    <source>
        <dbReference type="ARBA" id="ARBA00022777"/>
    </source>
</evidence>
<evidence type="ECO:0000256" key="3">
    <source>
        <dbReference type="ARBA" id="ARBA00012513"/>
    </source>
</evidence>
<dbReference type="InterPro" id="IPR028375">
    <property type="entry name" value="KA1/Ssp2_C"/>
</dbReference>
<feature type="compositionally biased region" description="Low complexity" evidence="14">
    <location>
        <begin position="22"/>
        <end position="47"/>
    </location>
</feature>
<reference evidence="17 18" key="1">
    <citation type="submission" date="2019-10" db="EMBL/GenBank/DDBJ databases">
        <authorList>
            <person name="Palmer J.M."/>
        </authorList>
    </citation>
    <scope>NUCLEOTIDE SEQUENCE [LARGE SCALE GENOMIC DNA]</scope>
    <source>
        <strain evidence="17 18">TWF696</strain>
    </source>
</reference>
<dbReference type="PROSITE" id="PS50032">
    <property type="entry name" value="KA1"/>
    <property type="match status" value="1"/>
</dbReference>
<feature type="compositionally biased region" description="Low complexity" evidence="14">
    <location>
        <begin position="724"/>
        <end position="735"/>
    </location>
</feature>
<feature type="region of interest" description="Disordered" evidence="14">
    <location>
        <begin position="180"/>
        <end position="199"/>
    </location>
</feature>
<feature type="binding site" evidence="13">
    <location>
        <position position="178"/>
    </location>
    <ligand>
        <name>ATP</name>
        <dbReference type="ChEBI" id="CHEBI:30616"/>
    </ligand>
</feature>
<dbReference type="GO" id="GO:0005737">
    <property type="term" value="C:cytoplasm"/>
    <property type="evidence" value="ECO:0007669"/>
    <property type="project" value="UniProtKB-SubCell"/>
</dbReference>
<dbReference type="GO" id="GO:0004674">
    <property type="term" value="F:protein serine/threonine kinase activity"/>
    <property type="evidence" value="ECO:0007669"/>
    <property type="project" value="UniProtKB-KW"/>
</dbReference>
<dbReference type="GO" id="GO:0035556">
    <property type="term" value="P:intracellular signal transduction"/>
    <property type="evidence" value="ECO:0007669"/>
    <property type="project" value="TreeGrafter"/>
</dbReference>
<feature type="region of interest" description="Disordered" evidence="14">
    <location>
        <begin position="901"/>
        <end position="959"/>
    </location>
</feature>
<name>A0AAV9UQR2_9PEZI</name>
<feature type="compositionally biased region" description="Basic and acidic residues" evidence="14">
    <location>
        <begin position="796"/>
        <end position="811"/>
    </location>
</feature>
<keyword evidence="5" id="KW-0723">Serine/threonine-protein kinase</keyword>
<keyword evidence="6" id="KW-0597">Phosphoprotein</keyword>
<dbReference type="Gene3D" id="3.30.310.80">
    <property type="entry name" value="Kinase associated domain 1, KA1"/>
    <property type="match status" value="1"/>
</dbReference>
<dbReference type="SUPFAM" id="SSF103243">
    <property type="entry name" value="KA1-like"/>
    <property type="match status" value="1"/>
</dbReference>
<dbReference type="FunFam" id="1.10.510.10:FF:000333">
    <property type="entry name" value="Non-specific serine/threonine protein kinase"/>
    <property type="match status" value="1"/>
</dbReference>
<dbReference type="GO" id="GO:0071944">
    <property type="term" value="C:cell periphery"/>
    <property type="evidence" value="ECO:0007669"/>
    <property type="project" value="UniProtKB-ARBA"/>
</dbReference>
<dbReference type="EMBL" id="JAVHNQ010000006">
    <property type="protein sequence ID" value="KAK6344530.1"/>
    <property type="molecule type" value="Genomic_DNA"/>
</dbReference>
<dbReference type="PROSITE" id="PS00107">
    <property type="entry name" value="PROTEIN_KINASE_ATP"/>
    <property type="match status" value="1"/>
</dbReference>
<dbReference type="CDD" id="cd12121">
    <property type="entry name" value="MARK_C_like"/>
    <property type="match status" value="1"/>
</dbReference>
<dbReference type="Proteomes" id="UP001375240">
    <property type="component" value="Unassembled WGS sequence"/>
</dbReference>
<gene>
    <name evidence="17" type="primary">KIN1</name>
    <name evidence="17" type="ORF">TWF696_008164</name>
</gene>
<dbReference type="Pfam" id="PF02149">
    <property type="entry name" value="KA1"/>
    <property type="match status" value="1"/>
</dbReference>
<keyword evidence="18" id="KW-1185">Reference proteome</keyword>
<feature type="region of interest" description="Disordered" evidence="14">
    <location>
        <begin position="1"/>
        <end position="145"/>
    </location>
</feature>
<keyword evidence="4" id="KW-0963">Cytoplasm</keyword>
<evidence type="ECO:0000256" key="1">
    <source>
        <dbReference type="ARBA" id="ARBA00004496"/>
    </source>
</evidence>
<dbReference type="AlphaFoldDB" id="A0AAV9UQR2"/>
<dbReference type="InterPro" id="IPR008271">
    <property type="entry name" value="Ser/Thr_kinase_AS"/>
</dbReference>
<evidence type="ECO:0000256" key="11">
    <source>
        <dbReference type="ARBA" id="ARBA00047899"/>
    </source>
</evidence>
<comment type="catalytic activity">
    <reaction evidence="12">
        <text>L-seryl-[protein] + ATP = O-phospho-L-seryl-[protein] + ADP + H(+)</text>
        <dbReference type="Rhea" id="RHEA:17989"/>
        <dbReference type="Rhea" id="RHEA-COMP:9863"/>
        <dbReference type="Rhea" id="RHEA-COMP:11604"/>
        <dbReference type="ChEBI" id="CHEBI:15378"/>
        <dbReference type="ChEBI" id="CHEBI:29999"/>
        <dbReference type="ChEBI" id="CHEBI:30616"/>
        <dbReference type="ChEBI" id="CHEBI:83421"/>
        <dbReference type="ChEBI" id="CHEBI:456216"/>
        <dbReference type="EC" id="2.7.11.1"/>
    </reaction>
</comment>
<dbReference type="SUPFAM" id="SSF56112">
    <property type="entry name" value="Protein kinase-like (PK-like)"/>
    <property type="match status" value="1"/>
</dbReference>
<feature type="compositionally biased region" description="Basic residues" evidence="14">
    <location>
        <begin position="10"/>
        <end position="21"/>
    </location>
</feature>
<evidence type="ECO:0000256" key="14">
    <source>
        <dbReference type="SAM" id="MobiDB-lite"/>
    </source>
</evidence>
<keyword evidence="8 13" id="KW-0547">Nucleotide-binding</keyword>
<comment type="caution">
    <text evidence="17">The sequence shown here is derived from an EMBL/GenBank/DDBJ whole genome shotgun (WGS) entry which is preliminary data.</text>
</comment>
<feature type="compositionally biased region" description="Low complexity" evidence="14">
    <location>
        <begin position="626"/>
        <end position="637"/>
    </location>
</feature>
<evidence type="ECO:0000313" key="18">
    <source>
        <dbReference type="Proteomes" id="UP001375240"/>
    </source>
</evidence>
<feature type="region of interest" description="Disordered" evidence="14">
    <location>
        <begin position="582"/>
        <end position="609"/>
    </location>
</feature>
<evidence type="ECO:0000256" key="12">
    <source>
        <dbReference type="ARBA" id="ARBA00048679"/>
    </source>
</evidence>
<comment type="similarity">
    <text evidence="2">Belongs to the protein kinase superfamily. CAMK Ser/Thr protein kinase family. NIM1 subfamily.</text>
</comment>
<proteinExistence type="inferred from homology"/>
<keyword evidence="9 17" id="KW-0418">Kinase</keyword>
<feature type="compositionally biased region" description="Polar residues" evidence="14">
    <location>
        <begin position="784"/>
        <end position="794"/>
    </location>
</feature>